<protein>
    <submittedName>
        <fullName evidence="1">Uncharacterized protein</fullName>
    </submittedName>
</protein>
<proteinExistence type="predicted"/>
<reference evidence="2" key="1">
    <citation type="journal article" date="2023" name="G3 (Bethesda)">
        <title>Genome assembly and association tests identify interacting loci associated with vigor, precocity, and sex in interspecific pistachio rootstocks.</title>
        <authorList>
            <person name="Palmer W."/>
            <person name="Jacygrad E."/>
            <person name="Sagayaradj S."/>
            <person name="Cavanaugh K."/>
            <person name="Han R."/>
            <person name="Bertier L."/>
            <person name="Beede B."/>
            <person name="Kafkas S."/>
            <person name="Golino D."/>
            <person name="Preece J."/>
            <person name="Michelmore R."/>
        </authorList>
    </citation>
    <scope>NUCLEOTIDE SEQUENCE [LARGE SCALE GENOMIC DNA]</scope>
</reference>
<comment type="caution">
    <text evidence="1">The sequence shown here is derived from an EMBL/GenBank/DDBJ whole genome shotgun (WGS) entry which is preliminary data.</text>
</comment>
<accession>A0ACC0X2M7</accession>
<dbReference type="Proteomes" id="UP001163603">
    <property type="component" value="Chromosome 14"/>
</dbReference>
<evidence type="ECO:0000313" key="2">
    <source>
        <dbReference type="Proteomes" id="UP001163603"/>
    </source>
</evidence>
<dbReference type="EMBL" id="CM047749">
    <property type="protein sequence ID" value="KAJ0009750.1"/>
    <property type="molecule type" value="Genomic_DNA"/>
</dbReference>
<gene>
    <name evidence="1" type="ORF">Pint_34817</name>
</gene>
<evidence type="ECO:0000313" key="1">
    <source>
        <dbReference type="EMBL" id="KAJ0009750.1"/>
    </source>
</evidence>
<organism evidence="1 2">
    <name type="scientific">Pistacia integerrima</name>
    <dbReference type="NCBI Taxonomy" id="434235"/>
    <lineage>
        <taxon>Eukaryota</taxon>
        <taxon>Viridiplantae</taxon>
        <taxon>Streptophyta</taxon>
        <taxon>Embryophyta</taxon>
        <taxon>Tracheophyta</taxon>
        <taxon>Spermatophyta</taxon>
        <taxon>Magnoliopsida</taxon>
        <taxon>eudicotyledons</taxon>
        <taxon>Gunneridae</taxon>
        <taxon>Pentapetalae</taxon>
        <taxon>rosids</taxon>
        <taxon>malvids</taxon>
        <taxon>Sapindales</taxon>
        <taxon>Anacardiaceae</taxon>
        <taxon>Pistacia</taxon>
    </lineage>
</organism>
<sequence length="193" mass="21855">MDTNMNIETAPQIKPPLSITKISTFFHLPNPRIFLLFIISSTVTFTLGIAMILEWYIYSRHHPGYQLIVYYAPCVISLPILLSIMCVIHAILLSNKGRQNLHIEPPLKQSEIEEKCQVENVEALQNQLALVPIELFNDQPSGSGMDSKHTSLALVAQPSNVVDNNSALKKTYSLPLVHKFNDRRNIKRRMSFG</sequence>
<keyword evidence="2" id="KW-1185">Reference proteome</keyword>
<name>A0ACC0X2M7_9ROSI</name>